<feature type="binding site" evidence="8">
    <location>
        <position position="226"/>
    </location>
    <ligand>
        <name>Zn(2+)</name>
        <dbReference type="ChEBI" id="CHEBI:29105"/>
        <label>1</label>
    </ligand>
</feature>
<comment type="cofactor">
    <cofactor evidence="8">
        <name>a divalent metal cation</name>
        <dbReference type="ChEBI" id="CHEBI:60240"/>
    </cofactor>
    <text evidence="8">Binds 2 divalent metal cations per subunit.</text>
</comment>
<dbReference type="PIRSF" id="PIRSF001123">
    <property type="entry name" value="PepA_GA"/>
    <property type="match status" value="1"/>
</dbReference>
<evidence type="ECO:0000313" key="9">
    <source>
        <dbReference type="EMBL" id="AJB42493.1"/>
    </source>
</evidence>
<evidence type="ECO:0000256" key="7">
    <source>
        <dbReference type="PIRSR" id="PIRSR001123-1"/>
    </source>
</evidence>
<dbReference type="AlphaFoldDB" id="A0A3G1A884"/>
<keyword evidence="2 9" id="KW-0031">Aminopeptidase</keyword>
<evidence type="ECO:0000256" key="2">
    <source>
        <dbReference type="ARBA" id="ARBA00022438"/>
    </source>
</evidence>
<gene>
    <name evidence="9" type="ORF">TCARB_1447</name>
</gene>
<dbReference type="STRING" id="697581.TCARB_1447"/>
<evidence type="ECO:0000256" key="5">
    <source>
        <dbReference type="ARBA" id="ARBA00022801"/>
    </source>
</evidence>
<dbReference type="CDD" id="cd05656">
    <property type="entry name" value="M42_Frv"/>
    <property type="match status" value="1"/>
</dbReference>
<proteinExistence type="inferred from homology"/>
<evidence type="ECO:0000256" key="8">
    <source>
        <dbReference type="PIRSR" id="PIRSR001123-2"/>
    </source>
</evidence>
<evidence type="ECO:0000313" key="10">
    <source>
        <dbReference type="Proteomes" id="UP000266720"/>
    </source>
</evidence>
<evidence type="ECO:0000256" key="6">
    <source>
        <dbReference type="PIRNR" id="PIRNR001123"/>
    </source>
</evidence>
<evidence type="ECO:0000256" key="3">
    <source>
        <dbReference type="ARBA" id="ARBA00022670"/>
    </source>
</evidence>
<dbReference type="InterPro" id="IPR023367">
    <property type="entry name" value="Peptidase_M42_dom2"/>
</dbReference>
<dbReference type="GO" id="GO:0006508">
    <property type="term" value="P:proteolysis"/>
    <property type="evidence" value="ECO:0007669"/>
    <property type="project" value="UniProtKB-KW"/>
</dbReference>
<accession>A0A3G1A884</accession>
<feature type="binding site" evidence="8">
    <location>
        <position position="204"/>
    </location>
    <ligand>
        <name>Zn(2+)</name>
        <dbReference type="ChEBI" id="CHEBI:29105"/>
        <label>2</label>
    </ligand>
</feature>
<dbReference type="InterPro" id="IPR051464">
    <property type="entry name" value="Peptidase_M42_aminopept"/>
</dbReference>
<keyword evidence="5" id="KW-0378">Hydrolase</keyword>
<feature type="binding site" evidence="8">
    <location>
        <position position="62"/>
    </location>
    <ligand>
        <name>Zn(2+)</name>
        <dbReference type="ChEBI" id="CHEBI:29105"/>
        <label>1</label>
    </ligand>
</feature>
<name>A0A3G1A884_9CREN</name>
<dbReference type="GeneID" id="25406852"/>
<keyword evidence="4 8" id="KW-0479">Metal-binding</keyword>
<evidence type="ECO:0000256" key="1">
    <source>
        <dbReference type="ARBA" id="ARBA00006272"/>
    </source>
</evidence>
<comment type="similarity">
    <text evidence="1 6">Belongs to the peptidase M42 family.</text>
</comment>
<dbReference type="Proteomes" id="UP000266720">
    <property type="component" value="Chromosome"/>
</dbReference>
<dbReference type="Gene3D" id="2.40.30.40">
    <property type="entry name" value="Peptidase M42, domain 2"/>
    <property type="match status" value="1"/>
</dbReference>
<dbReference type="GO" id="GO:0004177">
    <property type="term" value="F:aminopeptidase activity"/>
    <property type="evidence" value="ECO:0007669"/>
    <property type="project" value="UniProtKB-UniRule"/>
</dbReference>
<feature type="binding site" evidence="8">
    <location>
        <position position="172"/>
    </location>
    <ligand>
        <name>Zn(2+)</name>
        <dbReference type="ChEBI" id="CHEBI:29105"/>
        <label>2</label>
    </ligand>
</feature>
<dbReference type="PANTHER" id="PTHR32481">
    <property type="entry name" value="AMINOPEPTIDASE"/>
    <property type="match status" value="1"/>
</dbReference>
<keyword evidence="3" id="KW-0645">Protease</keyword>
<dbReference type="GO" id="GO:0046872">
    <property type="term" value="F:metal ion binding"/>
    <property type="evidence" value="ECO:0007669"/>
    <property type="project" value="UniProtKB-UniRule"/>
</dbReference>
<feature type="binding site" evidence="8">
    <location>
        <position position="172"/>
    </location>
    <ligand>
        <name>Zn(2+)</name>
        <dbReference type="ChEBI" id="CHEBI:29105"/>
        <label>1</label>
    </ligand>
</feature>
<feature type="binding site" evidence="8">
    <location>
        <position position="312"/>
    </location>
    <ligand>
        <name>Zn(2+)</name>
        <dbReference type="ChEBI" id="CHEBI:29105"/>
        <label>2</label>
    </ligand>
</feature>
<dbReference type="Pfam" id="PF05343">
    <property type="entry name" value="Peptidase_M42"/>
    <property type="match status" value="1"/>
</dbReference>
<dbReference type="RefSeq" id="WP_052887080.1">
    <property type="nucleotide sequence ID" value="NZ_CP007493.1"/>
</dbReference>
<dbReference type="SUPFAM" id="SSF53187">
    <property type="entry name" value="Zn-dependent exopeptidases"/>
    <property type="match status" value="1"/>
</dbReference>
<feature type="active site" description="Proton acceptor" evidence="7">
    <location>
        <position position="203"/>
    </location>
</feature>
<dbReference type="PANTHER" id="PTHR32481:SF0">
    <property type="entry name" value="AMINOPEPTIDASE YPDE-RELATED"/>
    <property type="match status" value="1"/>
</dbReference>
<dbReference type="InterPro" id="IPR008007">
    <property type="entry name" value="Peptidase_M42"/>
</dbReference>
<organism evidence="9 10">
    <name type="scientific">Thermofilum adornatum 1505</name>
    <dbReference type="NCBI Taxonomy" id="697581"/>
    <lineage>
        <taxon>Archaea</taxon>
        <taxon>Thermoproteota</taxon>
        <taxon>Thermoprotei</taxon>
        <taxon>Thermofilales</taxon>
        <taxon>Thermofilaceae</taxon>
        <taxon>Thermofilum</taxon>
    </lineage>
</organism>
<dbReference type="KEGG" id="tcb:TCARB_1447"/>
<dbReference type="EMBL" id="CP007493">
    <property type="protein sequence ID" value="AJB42493.1"/>
    <property type="molecule type" value="Genomic_DNA"/>
</dbReference>
<dbReference type="SUPFAM" id="SSF101821">
    <property type="entry name" value="Aminopeptidase/glucanase lid domain"/>
    <property type="match status" value="1"/>
</dbReference>
<dbReference type="Gene3D" id="3.40.630.10">
    <property type="entry name" value="Zn peptidases"/>
    <property type="match status" value="1"/>
</dbReference>
<sequence length="339" mass="36297">MIDTGLLSSLANALAPSGFEKNVREIIAERLTELGYEPVTDNIGNVYVVLGEERPSLLLAAHMDEVGLLTSFITDNGFLRITPLGGVTPEGLPGQVVEVLTARGTVEGVIGSTPPHLRTGPSKELSIDDLYVDIGVSTRKEAEERGVEVGTPISFQGNFRDLGDIIISKALDDRVGCYALLKALEEGAKPRRGSVIVAFTVQEELGLRGASVLAKELEPNYAVAVEGTLANDVPGVPPEKYVTRLGAGPAIRIMDRSMVAGVEFFRHIRTLAEQNSLPYQLQISPYSGTDAGSFLVHGATVSAVSVPVRYIHSPASLASKRDIENTTKLLQLLIEDPFP</sequence>
<evidence type="ECO:0000256" key="4">
    <source>
        <dbReference type="ARBA" id="ARBA00022723"/>
    </source>
</evidence>
<protein>
    <submittedName>
        <fullName evidence="9">Deblocking aminopeptidase</fullName>
    </submittedName>
</protein>
<reference evidence="10" key="1">
    <citation type="book" date="2010" name="EXTREMOPHILES" publisher="0:0-0">
        <title>Complete genome sequences of ten hyperthermophilic archaea reveal their metabolic capabilities and possible ecological roles.</title>
        <editorList>
            <person name="?"/>
        </editorList>
        <authorList>
            <person name="Ravin N.V."/>
            <person name="Mardanov A.V."/>
            <person name="Bonch-Osmolovskaya E.A."/>
            <person name="Skryabin K.G."/>
        </authorList>
    </citation>
    <scope>NUCLEOTIDE SEQUENCE [LARGE SCALE GENOMIC DNA]</scope>
    <source>
        <strain evidence="10">1505</strain>
    </source>
</reference>